<evidence type="ECO:0000256" key="7">
    <source>
        <dbReference type="ARBA" id="ARBA00023136"/>
    </source>
</evidence>
<dbReference type="PANTHER" id="PTHR32196">
    <property type="entry name" value="ABC TRANSPORTER PERMEASE PROTEIN YPHD-RELATED-RELATED"/>
    <property type="match status" value="1"/>
</dbReference>
<evidence type="ECO:0000256" key="6">
    <source>
        <dbReference type="ARBA" id="ARBA00022989"/>
    </source>
</evidence>
<dbReference type="PANTHER" id="PTHR32196:SF21">
    <property type="entry name" value="ABC TRANSPORTER PERMEASE PROTEIN YPHD-RELATED"/>
    <property type="match status" value="1"/>
</dbReference>
<feature type="transmembrane region" description="Helical" evidence="8">
    <location>
        <begin position="245"/>
        <end position="266"/>
    </location>
</feature>
<dbReference type="Pfam" id="PF02653">
    <property type="entry name" value="BPD_transp_2"/>
    <property type="match status" value="1"/>
</dbReference>
<name>A0A212LEV0_9HYPH</name>
<feature type="transmembrane region" description="Helical" evidence="8">
    <location>
        <begin position="212"/>
        <end position="239"/>
    </location>
</feature>
<evidence type="ECO:0000313" key="9">
    <source>
        <dbReference type="EMBL" id="SCM76010.1"/>
    </source>
</evidence>
<comment type="subcellular location">
    <subcellularLocation>
        <location evidence="1">Cell membrane</location>
        <topology evidence="1">Multi-pass membrane protein</topology>
    </subcellularLocation>
</comment>
<dbReference type="RefSeq" id="WP_288196286.1">
    <property type="nucleotide sequence ID" value="NZ_LT608334.1"/>
</dbReference>
<organism evidence="9">
    <name type="scientific">uncultured Pleomorphomonas sp</name>
    <dbReference type="NCBI Taxonomy" id="442121"/>
    <lineage>
        <taxon>Bacteria</taxon>
        <taxon>Pseudomonadati</taxon>
        <taxon>Pseudomonadota</taxon>
        <taxon>Alphaproteobacteria</taxon>
        <taxon>Hyphomicrobiales</taxon>
        <taxon>Pleomorphomonadaceae</taxon>
        <taxon>Pleomorphomonas</taxon>
        <taxon>environmental samples</taxon>
    </lineage>
</organism>
<evidence type="ECO:0000256" key="3">
    <source>
        <dbReference type="ARBA" id="ARBA00022475"/>
    </source>
</evidence>
<proteinExistence type="predicted"/>
<evidence type="ECO:0000256" key="2">
    <source>
        <dbReference type="ARBA" id="ARBA00022448"/>
    </source>
</evidence>
<accession>A0A212LEV0</accession>
<evidence type="ECO:0000256" key="4">
    <source>
        <dbReference type="ARBA" id="ARBA00022519"/>
    </source>
</evidence>
<dbReference type="InterPro" id="IPR001851">
    <property type="entry name" value="ABC_transp_permease"/>
</dbReference>
<keyword evidence="3" id="KW-1003">Cell membrane</keyword>
<evidence type="ECO:0000256" key="5">
    <source>
        <dbReference type="ARBA" id="ARBA00022692"/>
    </source>
</evidence>
<feature type="transmembrane region" description="Helical" evidence="8">
    <location>
        <begin position="278"/>
        <end position="296"/>
    </location>
</feature>
<feature type="transmembrane region" description="Helical" evidence="8">
    <location>
        <begin position="55"/>
        <end position="79"/>
    </location>
</feature>
<keyword evidence="6 8" id="KW-1133">Transmembrane helix</keyword>
<feature type="transmembrane region" description="Helical" evidence="8">
    <location>
        <begin position="26"/>
        <end position="48"/>
    </location>
</feature>
<keyword evidence="7 8" id="KW-0472">Membrane</keyword>
<keyword evidence="5 8" id="KW-0812">Transmembrane</keyword>
<dbReference type="GO" id="GO:0005886">
    <property type="term" value="C:plasma membrane"/>
    <property type="evidence" value="ECO:0007669"/>
    <property type="project" value="UniProtKB-SubCell"/>
</dbReference>
<dbReference type="EMBL" id="FMJD01000007">
    <property type="protein sequence ID" value="SCM76010.1"/>
    <property type="molecule type" value="Genomic_DNA"/>
</dbReference>
<keyword evidence="2" id="KW-0813">Transport</keyword>
<reference evidence="9" key="1">
    <citation type="submission" date="2016-08" db="EMBL/GenBank/DDBJ databases">
        <authorList>
            <person name="Seilhamer J.J."/>
        </authorList>
    </citation>
    <scope>NUCLEOTIDE SEQUENCE</scope>
    <source>
        <strain evidence="9">86</strain>
    </source>
</reference>
<feature type="transmembrane region" description="Helical" evidence="8">
    <location>
        <begin position="128"/>
        <end position="146"/>
    </location>
</feature>
<dbReference type="AlphaFoldDB" id="A0A212LEV0"/>
<feature type="transmembrane region" description="Helical" evidence="8">
    <location>
        <begin position="99"/>
        <end position="121"/>
    </location>
</feature>
<sequence length="326" mass="33480">MSRLASLPSLVGSGRAAFARHGFLAVVGFAIVGFAVANPSFLSLANLVNIVSGAVIPLIVGLAMTLVVALGAIDLSVGVALDFGSAFAIVALKDYGVPWYLAVAIGIAGGTLVGVVNALVVVRFRVSAFLGTLGVFFIGGSLQRIFTNGGGPISFRRLPTEYYDLAVGDLYGIPIRILIAAALVVGYFLLLERSALGRKIHAVGQQSRAARVAGLPVGAIVAFGFVCAGATAAVGGLIASANLRMFTPLAGNAYLMDAIAAVFIGASMHRDGRPNVPGTLTGVLFLAMIANGLNLMGLDFNLKDALSGVILVAALAFSVIQHRRRT</sequence>
<gene>
    <name evidence="9" type="ORF">KL86PLE_30457</name>
</gene>
<feature type="transmembrane region" description="Helical" evidence="8">
    <location>
        <begin position="173"/>
        <end position="191"/>
    </location>
</feature>
<evidence type="ECO:0000256" key="1">
    <source>
        <dbReference type="ARBA" id="ARBA00004651"/>
    </source>
</evidence>
<feature type="transmembrane region" description="Helical" evidence="8">
    <location>
        <begin position="302"/>
        <end position="320"/>
    </location>
</feature>
<dbReference type="GO" id="GO:0022857">
    <property type="term" value="F:transmembrane transporter activity"/>
    <property type="evidence" value="ECO:0007669"/>
    <property type="project" value="InterPro"/>
</dbReference>
<evidence type="ECO:0000256" key="8">
    <source>
        <dbReference type="SAM" id="Phobius"/>
    </source>
</evidence>
<protein>
    <submittedName>
        <fullName evidence="9">Inner-membrane translocator</fullName>
    </submittedName>
</protein>
<dbReference type="CDD" id="cd06579">
    <property type="entry name" value="TM_PBP1_transp_AraH_like"/>
    <property type="match status" value="1"/>
</dbReference>
<keyword evidence="4" id="KW-0997">Cell inner membrane</keyword>